<keyword evidence="1" id="KW-0472">Membrane</keyword>
<keyword evidence="1" id="KW-1133">Transmembrane helix</keyword>
<protein>
    <recommendedName>
        <fullName evidence="4">DUF3618 domain-containing protein</fullName>
    </recommendedName>
</protein>
<evidence type="ECO:0000313" key="3">
    <source>
        <dbReference type="Proteomes" id="UP001243757"/>
    </source>
</evidence>
<proteinExistence type="predicted"/>
<accession>A0ABT7F647</accession>
<evidence type="ECO:0008006" key="4">
    <source>
        <dbReference type="Google" id="ProtNLM"/>
    </source>
</evidence>
<keyword evidence="3" id="KW-1185">Reference proteome</keyword>
<evidence type="ECO:0000313" key="2">
    <source>
        <dbReference type="EMBL" id="MDK3019985.1"/>
    </source>
</evidence>
<dbReference type="RefSeq" id="WP_284482755.1">
    <property type="nucleotide sequence ID" value="NZ_JASNJD010000020.1"/>
</dbReference>
<gene>
    <name evidence="2" type="ORF">QO033_20070</name>
</gene>
<dbReference type="EMBL" id="JASNJD010000020">
    <property type="protein sequence ID" value="MDK3019985.1"/>
    <property type="molecule type" value="Genomic_DNA"/>
</dbReference>
<sequence>MTDSASLETRIAEITRLLHQKLGVKGGTLTAALKPARRHLPRHIRHQADRLAAAERFADHPKLRLTLATGDLGQAADEVGRHLKAIDLADRRLGWWLGMLGGLAVNILLWFALLIVVLRWRGFL</sequence>
<feature type="transmembrane region" description="Helical" evidence="1">
    <location>
        <begin position="93"/>
        <end position="118"/>
    </location>
</feature>
<evidence type="ECO:0000256" key="1">
    <source>
        <dbReference type="SAM" id="Phobius"/>
    </source>
</evidence>
<organism evidence="2 3">
    <name type="scientific">Pseudodonghicola flavimaris</name>
    <dbReference type="NCBI Taxonomy" id="3050036"/>
    <lineage>
        <taxon>Bacteria</taxon>
        <taxon>Pseudomonadati</taxon>
        <taxon>Pseudomonadota</taxon>
        <taxon>Alphaproteobacteria</taxon>
        <taxon>Rhodobacterales</taxon>
        <taxon>Paracoccaceae</taxon>
        <taxon>Pseudodonghicola</taxon>
    </lineage>
</organism>
<dbReference type="Proteomes" id="UP001243757">
    <property type="component" value="Unassembled WGS sequence"/>
</dbReference>
<comment type="caution">
    <text evidence="2">The sequence shown here is derived from an EMBL/GenBank/DDBJ whole genome shotgun (WGS) entry which is preliminary data.</text>
</comment>
<reference evidence="2 3" key="1">
    <citation type="submission" date="2023-05" db="EMBL/GenBank/DDBJ databases">
        <title>Pseudodonghicola sp. nov.</title>
        <authorList>
            <person name="Huang J."/>
        </authorList>
    </citation>
    <scope>NUCLEOTIDE SEQUENCE [LARGE SCALE GENOMIC DNA]</scope>
    <source>
        <strain evidence="2 3">IC7</strain>
    </source>
</reference>
<keyword evidence="1" id="KW-0812">Transmembrane</keyword>
<name>A0ABT7F647_9RHOB</name>